<gene>
    <name evidence="2" type="ORF">Sjap_019776</name>
</gene>
<feature type="region of interest" description="Disordered" evidence="1">
    <location>
        <begin position="26"/>
        <end position="62"/>
    </location>
</feature>
<feature type="region of interest" description="Disordered" evidence="1">
    <location>
        <begin position="119"/>
        <end position="193"/>
    </location>
</feature>
<protein>
    <submittedName>
        <fullName evidence="2">Uncharacterized protein</fullName>
    </submittedName>
</protein>
<feature type="compositionally biased region" description="Basic and acidic residues" evidence="1">
    <location>
        <begin position="126"/>
        <end position="136"/>
    </location>
</feature>
<name>A0AAP0HYF5_9MAGN</name>
<dbReference type="AlphaFoldDB" id="A0AAP0HYF5"/>
<feature type="compositionally biased region" description="Low complexity" evidence="1">
    <location>
        <begin position="184"/>
        <end position="193"/>
    </location>
</feature>
<dbReference type="EMBL" id="JBBNAE010000008">
    <property type="protein sequence ID" value="KAK9102522.1"/>
    <property type="molecule type" value="Genomic_DNA"/>
</dbReference>
<proteinExistence type="predicted"/>
<sequence length="193" mass="21785">MRDRGEESDDSRRAWARRRGEIRGIVDLNGEKGGDDDANTAAKKKENRAGSRSAVQQRKGRAVRLTGPARLVGIGSGVRAGPGRAAPDSRVVEFGAVTVPSGGQRMKLINLHWDLENDHADDEVKDDNHDNKKDNNHDEEEEVEVEDYRFPDESNDDSFGEIDYPSEDEEDEEEEEEMTRRTTTRMMRIITSE</sequence>
<reference evidence="2 3" key="1">
    <citation type="submission" date="2024-01" db="EMBL/GenBank/DDBJ databases">
        <title>Genome assemblies of Stephania.</title>
        <authorList>
            <person name="Yang L."/>
        </authorList>
    </citation>
    <scope>NUCLEOTIDE SEQUENCE [LARGE SCALE GENOMIC DNA]</scope>
    <source>
        <strain evidence="2">QJT</strain>
        <tissue evidence="2">Leaf</tissue>
    </source>
</reference>
<accession>A0AAP0HYF5</accession>
<comment type="caution">
    <text evidence="2">The sequence shown here is derived from an EMBL/GenBank/DDBJ whole genome shotgun (WGS) entry which is preliminary data.</text>
</comment>
<evidence type="ECO:0000256" key="1">
    <source>
        <dbReference type="SAM" id="MobiDB-lite"/>
    </source>
</evidence>
<evidence type="ECO:0000313" key="2">
    <source>
        <dbReference type="EMBL" id="KAK9102522.1"/>
    </source>
</evidence>
<feature type="compositionally biased region" description="Acidic residues" evidence="1">
    <location>
        <begin position="153"/>
        <end position="177"/>
    </location>
</feature>
<feature type="compositionally biased region" description="Basic and acidic residues" evidence="1">
    <location>
        <begin position="26"/>
        <end position="35"/>
    </location>
</feature>
<organism evidence="2 3">
    <name type="scientific">Stephania japonica</name>
    <dbReference type="NCBI Taxonomy" id="461633"/>
    <lineage>
        <taxon>Eukaryota</taxon>
        <taxon>Viridiplantae</taxon>
        <taxon>Streptophyta</taxon>
        <taxon>Embryophyta</taxon>
        <taxon>Tracheophyta</taxon>
        <taxon>Spermatophyta</taxon>
        <taxon>Magnoliopsida</taxon>
        <taxon>Ranunculales</taxon>
        <taxon>Menispermaceae</taxon>
        <taxon>Menispermoideae</taxon>
        <taxon>Cissampelideae</taxon>
        <taxon>Stephania</taxon>
    </lineage>
</organism>
<keyword evidence="3" id="KW-1185">Reference proteome</keyword>
<evidence type="ECO:0000313" key="3">
    <source>
        <dbReference type="Proteomes" id="UP001417504"/>
    </source>
</evidence>
<dbReference type="Proteomes" id="UP001417504">
    <property type="component" value="Unassembled WGS sequence"/>
</dbReference>